<feature type="chain" id="PRO_5025683926" description="DUF6160 domain-containing protein" evidence="1">
    <location>
        <begin position="23"/>
        <end position="751"/>
    </location>
</feature>
<feature type="signal peptide" evidence="1">
    <location>
        <begin position="1"/>
        <end position="22"/>
    </location>
</feature>
<keyword evidence="1" id="KW-0732">Signal</keyword>
<protein>
    <recommendedName>
        <fullName evidence="2">DUF6160 domain-containing protein</fullName>
    </recommendedName>
</protein>
<proteinExistence type="predicted"/>
<gene>
    <name evidence="3" type="ORF">FSC09_03765</name>
</gene>
<evidence type="ECO:0000259" key="2">
    <source>
        <dbReference type="Pfam" id="PF19657"/>
    </source>
</evidence>
<feature type="domain" description="DUF6160" evidence="2">
    <location>
        <begin position="4"/>
        <end position="77"/>
    </location>
</feature>
<organism evidence="3 4">
    <name type="scientific">Acinetobacter indicus</name>
    <dbReference type="NCBI Taxonomy" id="756892"/>
    <lineage>
        <taxon>Bacteria</taxon>
        <taxon>Pseudomonadati</taxon>
        <taxon>Pseudomonadota</taxon>
        <taxon>Gammaproteobacteria</taxon>
        <taxon>Moraxellales</taxon>
        <taxon>Moraxellaceae</taxon>
        <taxon>Acinetobacter</taxon>
    </lineage>
</organism>
<dbReference type="Pfam" id="PF19657">
    <property type="entry name" value="DUF6160"/>
    <property type="match status" value="1"/>
</dbReference>
<reference evidence="3 4" key="1">
    <citation type="submission" date="2019-09" db="EMBL/GenBank/DDBJ databases">
        <title>Non-baumannii Acinetobacter spp. carrying blaNDM-1 isolated in China.</title>
        <authorList>
            <person name="Cui C."/>
            <person name="Chen C."/>
            <person name="Sun J."/>
            <person name="Liu Y."/>
        </authorList>
    </citation>
    <scope>NUCLEOTIDE SEQUENCE [LARGE SCALE GENOMIC DNA]</scope>
    <source>
        <strain evidence="3 4">B18</strain>
    </source>
</reference>
<dbReference type="RefSeq" id="WP_163145550.1">
    <property type="nucleotide sequence ID" value="NZ_CP044455.1"/>
</dbReference>
<evidence type="ECO:0000256" key="1">
    <source>
        <dbReference type="SAM" id="SignalP"/>
    </source>
</evidence>
<dbReference type="AlphaFoldDB" id="A0A6C0Y1B9"/>
<dbReference type="Proteomes" id="UP000503440">
    <property type="component" value="Chromosome"/>
</dbReference>
<sequence>MNKTIKLNVLALSICLAQQAYALQPISDRSLSQVTGQDGISITHEVSKVTIDQLNWVDYHNTGSIKLGMHDIEVLSSGGQNIKSTLDVDVGTTANGVGMHIQASISPFKSTVQNIMLICEPNCGDNQTDQNLGSLSFHTISPLRFNLITSNGLFNRNDLAHLDFELKNASISYGLNGQNLTLKDFNFNLSADGYMYLDQDEGIVLATKNSPTGQDHIVNLGRVEDLTNVSDNRSGATNPGVNIDLRYGPEGSQNNLIRMGASGAVTNGKLFINANQAGIGKFNTVSRNSGDLTETTRQAGGYDIAGPGGLHLGMSAEFTREGNPLLNGRAPTTLEIGHTGTGSYAIEFSNLSPLAVRDSNNVDDLTKRNAYIDFGDIFINTVQAKSLNFIINENMQKVLGSNTLELIYNISPDQNAQNLALIAVRGMDFQAIARKARFISDNSIDAITATSGEWGIGIPIFNLNTNLALYAKNYSRNGVDRSGLGYNLALSTEGYGIDQKTGAPSTTSILIIDGATGKYSGEEVNYYAGLRNIDAYLKSDGVIGFEEDGIYVKADNLLLAAKAEIAIGQLPGSLYNCAEVECQNRVVPIDNFARKDDILTSLAFKLDGKGELMIIPGLESTNATPDTNFLSLKANFEFNPIAEADKDNPSVLGSYISLINEDRNGVGTKTSSVNLNKMQGHVGLDARVLVKQDTVVLDNQVNFNYKATMQSGLGQAFKAEMAMSPSGTMQKIADFAIPGGNMRSTLGITPR</sequence>
<dbReference type="EMBL" id="CP044455">
    <property type="protein sequence ID" value="QIC69585.1"/>
    <property type="molecule type" value="Genomic_DNA"/>
</dbReference>
<evidence type="ECO:0000313" key="4">
    <source>
        <dbReference type="Proteomes" id="UP000503440"/>
    </source>
</evidence>
<name>A0A6C0Y1B9_9GAMM</name>
<accession>A0A6C0Y1B9</accession>
<evidence type="ECO:0000313" key="3">
    <source>
        <dbReference type="EMBL" id="QIC69585.1"/>
    </source>
</evidence>
<dbReference type="InterPro" id="IPR046158">
    <property type="entry name" value="DUF6160"/>
</dbReference>